<organism evidence="1 2">
    <name type="scientific">Dentiscutata erythropus</name>
    <dbReference type="NCBI Taxonomy" id="1348616"/>
    <lineage>
        <taxon>Eukaryota</taxon>
        <taxon>Fungi</taxon>
        <taxon>Fungi incertae sedis</taxon>
        <taxon>Mucoromycota</taxon>
        <taxon>Glomeromycotina</taxon>
        <taxon>Glomeromycetes</taxon>
        <taxon>Diversisporales</taxon>
        <taxon>Gigasporaceae</taxon>
        <taxon>Dentiscutata</taxon>
    </lineage>
</organism>
<feature type="non-terminal residue" evidence="1">
    <location>
        <position position="1"/>
    </location>
</feature>
<dbReference type="PANTHER" id="PTHR46880">
    <property type="entry name" value="RAS-ASSOCIATING DOMAIN-CONTAINING PROTEIN"/>
    <property type="match status" value="1"/>
</dbReference>
<dbReference type="SUPFAM" id="SSF53098">
    <property type="entry name" value="Ribonuclease H-like"/>
    <property type="match status" value="1"/>
</dbReference>
<keyword evidence="2" id="KW-1185">Reference proteome</keyword>
<dbReference type="PANTHER" id="PTHR46880:SF5">
    <property type="entry name" value="DUF4371 DOMAIN-CONTAINING PROTEIN"/>
    <property type="match status" value="1"/>
</dbReference>
<dbReference type="OrthoDB" id="2431784at2759"/>
<name>A0A9N9K504_9GLOM</name>
<dbReference type="Proteomes" id="UP000789405">
    <property type="component" value="Unassembled WGS sequence"/>
</dbReference>
<sequence length="238" mass="27187">MSVPPEHIISLMKIVYCMAKEDLPLNKFKQLTHLGRAIEAPHLISENHPITYKNNICGRELLYSISSSIEDNIWKELSLASAIGIIVDESTDIDMESHLIIYVRYFINGVIKIRFLSLLEIENKDAKSIYSVITKPFIANKVDHKIFSFTSDGASVMQGKISGVEFCIYAKSVLKKIYAFFSNSSKRIQTLSTYQETLNNPQLKILKIFDVRWLSLYEAVNNICFSIEPLLDTFLHTI</sequence>
<gene>
    <name evidence="1" type="ORF">DERYTH_LOCUS24955</name>
</gene>
<accession>A0A9N9K504</accession>
<dbReference type="EMBL" id="CAJVPY010044189">
    <property type="protein sequence ID" value="CAG8808762.1"/>
    <property type="molecule type" value="Genomic_DNA"/>
</dbReference>
<evidence type="ECO:0000313" key="1">
    <source>
        <dbReference type="EMBL" id="CAG8808762.1"/>
    </source>
</evidence>
<comment type="caution">
    <text evidence="1">The sequence shown here is derived from an EMBL/GenBank/DDBJ whole genome shotgun (WGS) entry which is preliminary data.</text>
</comment>
<proteinExistence type="predicted"/>
<feature type="non-terminal residue" evidence="1">
    <location>
        <position position="238"/>
    </location>
</feature>
<dbReference type="AlphaFoldDB" id="A0A9N9K504"/>
<reference evidence="1" key="1">
    <citation type="submission" date="2021-06" db="EMBL/GenBank/DDBJ databases">
        <authorList>
            <person name="Kallberg Y."/>
            <person name="Tangrot J."/>
            <person name="Rosling A."/>
        </authorList>
    </citation>
    <scope>NUCLEOTIDE SEQUENCE</scope>
    <source>
        <strain evidence="1">MA453B</strain>
    </source>
</reference>
<dbReference type="InterPro" id="IPR012337">
    <property type="entry name" value="RNaseH-like_sf"/>
</dbReference>
<protein>
    <submittedName>
        <fullName evidence="1">6033_t:CDS:1</fullName>
    </submittedName>
</protein>
<evidence type="ECO:0000313" key="2">
    <source>
        <dbReference type="Proteomes" id="UP000789405"/>
    </source>
</evidence>